<dbReference type="PANTHER" id="PTHR10587">
    <property type="entry name" value="GLYCOSYL TRANSFERASE-RELATED"/>
    <property type="match status" value="1"/>
</dbReference>
<keyword evidence="1" id="KW-0812">Transmembrane</keyword>
<dbReference type="InterPro" id="IPR011330">
    <property type="entry name" value="Glyco_hydro/deAcase_b/a-brl"/>
</dbReference>
<evidence type="ECO:0000313" key="4">
    <source>
        <dbReference type="Proteomes" id="UP000005178"/>
    </source>
</evidence>
<name>B1C5V7_9FIRM</name>
<dbReference type="GO" id="GO:0016810">
    <property type="term" value="F:hydrolase activity, acting on carbon-nitrogen (but not peptide) bonds"/>
    <property type="evidence" value="ECO:0007669"/>
    <property type="project" value="InterPro"/>
</dbReference>
<reference evidence="3" key="2">
    <citation type="submission" date="2013-08" db="EMBL/GenBank/DDBJ databases">
        <title>Draft genome sequence of Anaerofustis stercorihominis (DSM 17244).</title>
        <authorList>
            <person name="Sudarsanam P."/>
            <person name="Ley R."/>
            <person name="Guruge J."/>
            <person name="Turnbaugh P.J."/>
            <person name="Mahowald M."/>
            <person name="Liep D."/>
            <person name="Gordon J."/>
        </authorList>
    </citation>
    <scope>NUCLEOTIDE SEQUENCE</scope>
    <source>
        <strain evidence="3">DSM 17244</strain>
    </source>
</reference>
<feature type="domain" description="NodB homology" evidence="2">
    <location>
        <begin position="42"/>
        <end position="225"/>
    </location>
</feature>
<dbReference type="PROSITE" id="PS51677">
    <property type="entry name" value="NODB"/>
    <property type="match status" value="1"/>
</dbReference>
<dbReference type="AlphaFoldDB" id="B1C5V7"/>
<dbReference type="HOGENOM" id="CLU_021264_0_0_9"/>
<evidence type="ECO:0000259" key="2">
    <source>
        <dbReference type="PROSITE" id="PS51677"/>
    </source>
</evidence>
<reference evidence="3" key="1">
    <citation type="submission" date="2008-01" db="EMBL/GenBank/DDBJ databases">
        <authorList>
            <person name="Fulton L."/>
            <person name="Clifton S."/>
            <person name="Fulton B."/>
            <person name="Xu J."/>
            <person name="Minx P."/>
            <person name="Pepin K.H."/>
            <person name="Johnson M."/>
            <person name="Thiruvilangam P."/>
            <person name="Bhonagiri V."/>
            <person name="Nash W.E."/>
            <person name="Mardis E.R."/>
            <person name="Wilson R.K."/>
        </authorList>
    </citation>
    <scope>NUCLEOTIDE SEQUENCE [LARGE SCALE GENOMIC DNA]</scope>
    <source>
        <strain evidence="3">DSM 17244</strain>
    </source>
</reference>
<gene>
    <name evidence="3" type="ORF">ANASTE_00095</name>
</gene>
<dbReference type="Proteomes" id="UP000005178">
    <property type="component" value="Unassembled WGS sequence"/>
</dbReference>
<dbReference type="CDD" id="cd10959">
    <property type="entry name" value="CE4_NodB_like_3"/>
    <property type="match status" value="1"/>
</dbReference>
<dbReference type="Gene3D" id="3.20.20.370">
    <property type="entry name" value="Glycoside hydrolase/deacetylase"/>
    <property type="match status" value="1"/>
</dbReference>
<dbReference type="STRING" id="445971.ANASTE_00095"/>
<sequence length="233" mass="27398">MKLMIISISIVICAYLCYSLFPTYIYKISYRQKKKNEEFFDKSIYLTFDDGPDKDYTIRLLDLLQEYNVKSSFFVVGTFALDNPDIIERMKNEGHSIGLHWYEHKSAMLQTPRMTKDNMNRGINALKELGINTKLFRPPWGQFNLSMISEIKKNNMTPVLWDVMAEDWEEDTTTQIIKDKLINRVNNNDIICLHDGRGKNKAPLKTIEALREMIPNWLNQGYTFKTVGEKYER</sequence>
<dbReference type="GeneID" id="97999944"/>
<feature type="transmembrane region" description="Helical" evidence="1">
    <location>
        <begin position="6"/>
        <end position="26"/>
    </location>
</feature>
<dbReference type="eggNOG" id="COG0726">
    <property type="taxonomic scope" value="Bacteria"/>
</dbReference>
<dbReference type="InterPro" id="IPR050248">
    <property type="entry name" value="Polysacc_deacetylase_ArnD"/>
</dbReference>
<evidence type="ECO:0000313" key="3">
    <source>
        <dbReference type="EMBL" id="EDS73526.1"/>
    </source>
</evidence>
<dbReference type="SUPFAM" id="SSF88713">
    <property type="entry name" value="Glycoside hydrolase/deacetylase"/>
    <property type="match status" value="1"/>
</dbReference>
<dbReference type="InterPro" id="IPR002509">
    <property type="entry name" value="NODB_dom"/>
</dbReference>
<organism evidence="3 4">
    <name type="scientific">Anaerofustis stercorihominis DSM 17244</name>
    <dbReference type="NCBI Taxonomy" id="445971"/>
    <lineage>
        <taxon>Bacteria</taxon>
        <taxon>Bacillati</taxon>
        <taxon>Bacillota</taxon>
        <taxon>Clostridia</taxon>
        <taxon>Eubacteriales</taxon>
        <taxon>Eubacteriaceae</taxon>
        <taxon>Anaerofustis</taxon>
    </lineage>
</organism>
<keyword evidence="1" id="KW-0472">Membrane</keyword>
<proteinExistence type="predicted"/>
<evidence type="ECO:0000256" key="1">
    <source>
        <dbReference type="SAM" id="Phobius"/>
    </source>
</evidence>
<keyword evidence="4" id="KW-1185">Reference proteome</keyword>
<dbReference type="GO" id="GO:0005975">
    <property type="term" value="P:carbohydrate metabolic process"/>
    <property type="evidence" value="ECO:0007669"/>
    <property type="project" value="InterPro"/>
</dbReference>
<comment type="caution">
    <text evidence="3">The sequence shown here is derived from an EMBL/GenBank/DDBJ whole genome shotgun (WGS) entry which is preliminary data.</text>
</comment>
<keyword evidence="1" id="KW-1133">Transmembrane helix</keyword>
<protein>
    <submittedName>
        <fullName evidence="3">Polysaccharide deacetylase</fullName>
    </submittedName>
</protein>
<accession>B1C5V7</accession>
<dbReference type="Pfam" id="PF01522">
    <property type="entry name" value="Polysacc_deac_1"/>
    <property type="match status" value="1"/>
</dbReference>
<dbReference type="EMBL" id="ABIL02000003">
    <property type="protein sequence ID" value="EDS73526.1"/>
    <property type="molecule type" value="Genomic_DNA"/>
</dbReference>
<dbReference type="RefSeq" id="WP_007049551.1">
    <property type="nucleotide sequence ID" value="NZ_DS560017.1"/>
</dbReference>
<dbReference type="OrthoDB" id="9806342at2"/>